<proteinExistence type="predicted"/>
<gene>
    <name evidence="1" type="ORF">SAMN02745196_02095</name>
</gene>
<dbReference type="Proteomes" id="UP000184526">
    <property type="component" value="Unassembled WGS sequence"/>
</dbReference>
<keyword evidence="1" id="KW-0808">Transferase</keyword>
<name>A0A1M5X833_9CLOT</name>
<dbReference type="SUPFAM" id="SSF81301">
    <property type="entry name" value="Nucleotidyltransferase"/>
    <property type="match status" value="1"/>
</dbReference>
<dbReference type="EMBL" id="FQXP01000007">
    <property type="protein sequence ID" value="SHH95997.1"/>
    <property type="molecule type" value="Genomic_DNA"/>
</dbReference>
<dbReference type="Pfam" id="PF04439">
    <property type="entry name" value="Adenyl_transf"/>
    <property type="match status" value="1"/>
</dbReference>
<dbReference type="InterPro" id="IPR007530">
    <property type="entry name" value="Aminoglycoside_adenylylTfrase"/>
</dbReference>
<dbReference type="InterPro" id="IPR043519">
    <property type="entry name" value="NT_sf"/>
</dbReference>
<dbReference type="Gene3D" id="3.30.460.10">
    <property type="entry name" value="Beta Polymerase, domain 2"/>
    <property type="match status" value="1"/>
</dbReference>
<dbReference type="STRING" id="1121306.SAMN02745196_02095"/>
<keyword evidence="1" id="KW-0548">Nucleotidyltransferase</keyword>
<evidence type="ECO:0000313" key="1">
    <source>
        <dbReference type="EMBL" id="SHH95997.1"/>
    </source>
</evidence>
<sequence length="209" mass="25009">MRTEQEMLNLILDVAKNDKRIRAVYMSGSRTNPNAIKDIFQDYDIECVVEETKSFRKQKDWIDQFGERLYMQYPEENSYYENDVDNCYVWLIQFTDGNRLDLTVSTLSHALKNIEGDRLCKILLDKEKCLLDMPEATDMDYWVKKPTEHNFFDTCNDFWWCLNNVAKGLWREEIPYVMDMINYVVRPQLIRLMEWKIGFDTNFTVSIGK</sequence>
<keyword evidence="2" id="KW-1185">Reference proteome</keyword>
<reference evidence="1 2" key="1">
    <citation type="submission" date="2016-11" db="EMBL/GenBank/DDBJ databases">
        <authorList>
            <person name="Jaros S."/>
            <person name="Januszkiewicz K."/>
            <person name="Wedrychowicz H."/>
        </authorList>
    </citation>
    <scope>NUCLEOTIDE SEQUENCE [LARGE SCALE GENOMIC DNA]</scope>
    <source>
        <strain evidence="1 2">DSM 3089</strain>
    </source>
</reference>
<accession>A0A1M5X833</accession>
<evidence type="ECO:0000313" key="2">
    <source>
        <dbReference type="Proteomes" id="UP000184526"/>
    </source>
</evidence>
<protein>
    <submittedName>
        <fullName evidence="1">Aminoglycoside 6-adenylyltransferase</fullName>
    </submittedName>
</protein>
<dbReference type="GO" id="GO:0016779">
    <property type="term" value="F:nucleotidyltransferase activity"/>
    <property type="evidence" value="ECO:0007669"/>
    <property type="project" value="UniProtKB-KW"/>
</dbReference>
<dbReference type="SUPFAM" id="SSF81631">
    <property type="entry name" value="PAP/OAS1 substrate-binding domain"/>
    <property type="match status" value="1"/>
</dbReference>
<organism evidence="1 2">
    <name type="scientific">Clostridium collagenovorans DSM 3089</name>
    <dbReference type="NCBI Taxonomy" id="1121306"/>
    <lineage>
        <taxon>Bacteria</taxon>
        <taxon>Bacillati</taxon>
        <taxon>Bacillota</taxon>
        <taxon>Clostridia</taxon>
        <taxon>Eubacteriales</taxon>
        <taxon>Clostridiaceae</taxon>
        <taxon>Clostridium</taxon>
    </lineage>
</organism>
<dbReference type="AlphaFoldDB" id="A0A1M5X833"/>